<keyword evidence="1" id="KW-1133">Transmembrane helix</keyword>
<feature type="transmembrane region" description="Helical" evidence="1">
    <location>
        <begin position="51"/>
        <end position="75"/>
    </location>
</feature>
<accession>A0AAD9P435</accession>
<dbReference type="EMBL" id="JAODUO010000154">
    <property type="protein sequence ID" value="KAK2187782.1"/>
    <property type="molecule type" value="Genomic_DNA"/>
</dbReference>
<dbReference type="AlphaFoldDB" id="A0AAD9P435"/>
<gene>
    <name evidence="2" type="ORF">NP493_154g02002</name>
</gene>
<keyword evidence="1" id="KW-0472">Membrane</keyword>
<evidence type="ECO:0000256" key="1">
    <source>
        <dbReference type="SAM" id="Phobius"/>
    </source>
</evidence>
<protein>
    <submittedName>
        <fullName evidence="2">Uncharacterized protein</fullName>
    </submittedName>
</protein>
<proteinExistence type="predicted"/>
<organism evidence="2 3">
    <name type="scientific">Ridgeia piscesae</name>
    <name type="common">Tubeworm</name>
    <dbReference type="NCBI Taxonomy" id="27915"/>
    <lineage>
        <taxon>Eukaryota</taxon>
        <taxon>Metazoa</taxon>
        <taxon>Spiralia</taxon>
        <taxon>Lophotrochozoa</taxon>
        <taxon>Annelida</taxon>
        <taxon>Polychaeta</taxon>
        <taxon>Sedentaria</taxon>
        <taxon>Canalipalpata</taxon>
        <taxon>Sabellida</taxon>
        <taxon>Siboglinidae</taxon>
        <taxon>Ridgeia</taxon>
    </lineage>
</organism>
<comment type="caution">
    <text evidence="2">The sequence shown here is derived from an EMBL/GenBank/DDBJ whole genome shotgun (WGS) entry which is preliminary data.</text>
</comment>
<keyword evidence="1" id="KW-0812">Transmembrane</keyword>
<keyword evidence="3" id="KW-1185">Reference proteome</keyword>
<evidence type="ECO:0000313" key="2">
    <source>
        <dbReference type="EMBL" id="KAK2187782.1"/>
    </source>
</evidence>
<evidence type="ECO:0000313" key="3">
    <source>
        <dbReference type="Proteomes" id="UP001209878"/>
    </source>
</evidence>
<name>A0AAD9P435_RIDPI</name>
<sequence>MCLNHKQLETFKQLSYIFNMLLAKYFKESSYSKATAQMFDQLKMSRTTCDLAVVLWSLLWSLLWSGCGVAAYGGVGSTAWLSTFFVDKTSVLHDLLLSDKPPLVSCTLICLVHHLWACVKIVPFSTSGKSVM</sequence>
<dbReference type="Proteomes" id="UP001209878">
    <property type="component" value="Unassembled WGS sequence"/>
</dbReference>
<reference evidence="2" key="1">
    <citation type="journal article" date="2023" name="Mol. Biol. Evol.">
        <title>Third-Generation Sequencing Reveals the Adaptive Role of the Epigenome in Three Deep-Sea Polychaetes.</title>
        <authorList>
            <person name="Perez M."/>
            <person name="Aroh O."/>
            <person name="Sun Y."/>
            <person name="Lan Y."/>
            <person name="Juniper S.K."/>
            <person name="Young C.R."/>
            <person name="Angers B."/>
            <person name="Qian P.Y."/>
        </authorList>
    </citation>
    <scope>NUCLEOTIDE SEQUENCE</scope>
    <source>
        <strain evidence="2">R07B-5</strain>
    </source>
</reference>